<name>A0ABR4IJP3_9EURO</name>
<sequence>MPMSWNSEAEAKLLLGDFQQLKGVTLDYKALADFMGPVPAIKQQVLKLRRESGTSVANGRGGSGADVPFLARTRKRSKPAQSSETPLKKAKSAYHILDNDDDVGEEETKLSIKNEDEVKKLSFVDLAD</sequence>
<proteinExistence type="predicted"/>
<protein>
    <submittedName>
        <fullName evidence="2">Uncharacterized protein</fullName>
    </submittedName>
</protein>
<organism evidence="2 3">
    <name type="scientific">Aspergillus cavernicola</name>
    <dbReference type="NCBI Taxonomy" id="176166"/>
    <lineage>
        <taxon>Eukaryota</taxon>
        <taxon>Fungi</taxon>
        <taxon>Dikarya</taxon>
        <taxon>Ascomycota</taxon>
        <taxon>Pezizomycotina</taxon>
        <taxon>Eurotiomycetes</taxon>
        <taxon>Eurotiomycetidae</taxon>
        <taxon>Eurotiales</taxon>
        <taxon>Aspergillaceae</taxon>
        <taxon>Aspergillus</taxon>
        <taxon>Aspergillus subgen. Nidulantes</taxon>
    </lineage>
</organism>
<feature type="region of interest" description="Disordered" evidence="1">
    <location>
        <begin position="51"/>
        <end position="109"/>
    </location>
</feature>
<evidence type="ECO:0000313" key="3">
    <source>
        <dbReference type="Proteomes" id="UP001610335"/>
    </source>
</evidence>
<gene>
    <name evidence="2" type="ORF">BDW59DRAFT_144666</name>
</gene>
<keyword evidence="3" id="KW-1185">Reference proteome</keyword>
<dbReference type="Proteomes" id="UP001610335">
    <property type="component" value="Unassembled WGS sequence"/>
</dbReference>
<comment type="caution">
    <text evidence="2">The sequence shown here is derived from an EMBL/GenBank/DDBJ whole genome shotgun (WGS) entry which is preliminary data.</text>
</comment>
<accession>A0ABR4IJP3</accession>
<evidence type="ECO:0000313" key="2">
    <source>
        <dbReference type="EMBL" id="KAL2827082.1"/>
    </source>
</evidence>
<reference evidence="2 3" key="1">
    <citation type="submission" date="2024-07" db="EMBL/GenBank/DDBJ databases">
        <title>Section-level genome sequencing and comparative genomics of Aspergillus sections Usti and Cavernicolus.</title>
        <authorList>
            <consortium name="Lawrence Berkeley National Laboratory"/>
            <person name="Nybo J.L."/>
            <person name="Vesth T.C."/>
            <person name="Theobald S."/>
            <person name="Frisvad J.C."/>
            <person name="Larsen T.O."/>
            <person name="Kjaerboelling I."/>
            <person name="Rothschild-Mancinelli K."/>
            <person name="Lyhne E.K."/>
            <person name="Kogle M.E."/>
            <person name="Barry K."/>
            <person name="Clum A."/>
            <person name="Na H."/>
            <person name="Ledsgaard L."/>
            <person name="Lin J."/>
            <person name="Lipzen A."/>
            <person name="Kuo A."/>
            <person name="Riley R."/>
            <person name="Mondo S."/>
            <person name="LaButti K."/>
            <person name="Haridas S."/>
            <person name="Pangalinan J."/>
            <person name="Salamov A.A."/>
            <person name="Simmons B.A."/>
            <person name="Magnuson J.K."/>
            <person name="Chen J."/>
            <person name="Drula E."/>
            <person name="Henrissat B."/>
            <person name="Wiebenga A."/>
            <person name="Lubbers R.J."/>
            <person name="Gomes A.C."/>
            <person name="Makela M.R."/>
            <person name="Stajich J."/>
            <person name="Grigoriev I.V."/>
            <person name="Mortensen U.H."/>
            <person name="De vries R.P."/>
            <person name="Baker S.E."/>
            <person name="Andersen M.R."/>
        </authorList>
    </citation>
    <scope>NUCLEOTIDE SEQUENCE [LARGE SCALE GENOMIC DNA]</scope>
    <source>
        <strain evidence="2 3">CBS 600.67</strain>
    </source>
</reference>
<evidence type="ECO:0000256" key="1">
    <source>
        <dbReference type="SAM" id="MobiDB-lite"/>
    </source>
</evidence>
<dbReference type="EMBL" id="JBFXLS010000027">
    <property type="protein sequence ID" value="KAL2827082.1"/>
    <property type="molecule type" value="Genomic_DNA"/>
</dbReference>